<evidence type="ECO:0000313" key="8">
    <source>
        <dbReference type="Proteomes" id="UP000244855"/>
    </source>
</evidence>
<dbReference type="Proteomes" id="UP000244855">
    <property type="component" value="Unassembled WGS sequence"/>
</dbReference>
<protein>
    <submittedName>
        <fullName evidence="7">Clavaminate synthase-like protein</fullName>
    </submittedName>
</protein>
<keyword evidence="4 5" id="KW-0408">Iron</keyword>
<reference evidence="7 8" key="1">
    <citation type="journal article" date="2018" name="Sci. Rep.">
        <title>Comparative genomics provides insights into the lifestyle and reveals functional heterogeneity of dark septate endophytic fungi.</title>
        <authorList>
            <person name="Knapp D.G."/>
            <person name="Nemeth J.B."/>
            <person name="Barry K."/>
            <person name="Hainaut M."/>
            <person name="Henrissat B."/>
            <person name="Johnson J."/>
            <person name="Kuo A."/>
            <person name="Lim J.H.P."/>
            <person name="Lipzen A."/>
            <person name="Nolan M."/>
            <person name="Ohm R.A."/>
            <person name="Tamas L."/>
            <person name="Grigoriev I.V."/>
            <person name="Spatafora J.W."/>
            <person name="Nagy L.G."/>
            <person name="Kovacs G.M."/>
        </authorList>
    </citation>
    <scope>NUCLEOTIDE SEQUENCE [LARGE SCALE GENOMIC DNA]</scope>
    <source>
        <strain evidence="7 8">DSE2036</strain>
    </source>
</reference>
<name>A0A2V1CYX7_9PLEO</name>
<feature type="domain" description="Fe2OG dioxygenase" evidence="6">
    <location>
        <begin position="160"/>
        <end position="296"/>
    </location>
</feature>
<accession>A0A2V1CYX7</accession>
<dbReference type="PROSITE" id="PS51471">
    <property type="entry name" value="FE2OG_OXY"/>
    <property type="match status" value="1"/>
</dbReference>
<evidence type="ECO:0000256" key="2">
    <source>
        <dbReference type="ARBA" id="ARBA00022723"/>
    </source>
</evidence>
<evidence type="ECO:0000256" key="5">
    <source>
        <dbReference type="RuleBase" id="RU003682"/>
    </source>
</evidence>
<dbReference type="InterPro" id="IPR027443">
    <property type="entry name" value="IPNS-like_sf"/>
</dbReference>
<dbReference type="GO" id="GO:0046872">
    <property type="term" value="F:metal ion binding"/>
    <property type="evidence" value="ECO:0007669"/>
    <property type="project" value="UniProtKB-KW"/>
</dbReference>
<keyword evidence="3 5" id="KW-0560">Oxidoreductase</keyword>
<dbReference type="InterPro" id="IPR044861">
    <property type="entry name" value="IPNS-like_FE2OG_OXY"/>
</dbReference>
<evidence type="ECO:0000256" key="1">
    <source>
        <dbReference type="ARBA" id="ARBA00008056"/>
    </source>
</evidence>
<dbReference type="PANTHER" id="PTHR10209">
    <property type="entry name" value="OXIDOREDUCTASE, 2OG-FE II OXYGENASE FAMILY PROTEIN"/>
    <property type="match status" value="1"/>
</dbReference>
<keyword evidence="2 5" id="KW-0479">Metal-binding</keyword>
<dbReference type="AlphaFoldDB" id="A0A2V1CYX7"/>
<evidence type="ECO:0000313" key="7">
    <source>
        <dbReference type="EMBL" id="PVH90946.1"/>
    </source>
</evidence>
<organism evidence="7 8">
    <name type="scientific">Periconia macrospinosa</name>
    <dbReference type="NCBI Taxonomy" id="97972"/>
    <lineage>
        <taxon>Eukaryota</taxon>
        <taxon>Fungi</taxon>
        <taxon>Dikarya</taxon>
        <taxon>Ascomycota</taxon>
        <taxon>Pezizomycotina</taxon>
        <taxon>Dothideomycetes</taxon>
        <taxon>Pleosporomycetidae</taxon>
        <taxon>Pleosporales</taxon>
        <taxon>Massarineae</taxon>
        <taxon>Periconiaceae</taxon>
        <taxon>Periconia</taxon>
    </lineage>
</organism>
<dbReference type="EMBL" id="KZ806026">
    <property type="protein sequence ID" value="PVH90946.1"/>
    <property type="molecule type" value="Genomic_DNA"/>
</dbReference>
<dbReference type="SUPFAM" id="SSF51197">
    <property type="entry name" value="Clavaminate synthase-like"/>
    <property type="match status" value="1"/>
</dbReference>
<evidence type="ECO:0000256" key="4">
    <source>
        <dbReference type="ARBA" id="ARBA00023004"/>
    </source>
</evidence>
<dbReference type="GO" id="GO:0044283">
    <property type="term" value="P:small molecule biosynthetic process"/>
    <property type="evidence" value="ECO:0007669"/>
    <property type="project" value="UniProtKB-ARBA"/>
</dbReference>
<dbReference type="Pfam" id="PF03171">
    <property type="entry name" value="2OG-FeII_Oxy"/>
    <property type="match status" value="1"/>
</dbReference>
<proteinExistence type="inferred from homology"/>
<evidence type="ECO:0000256" key="3">
    <source>
        <dbReference type="ARBA" id="ARBA00023002"/>
    </source>
</evidence>
<dbReference type="Pfam" id="PF14226">
    <property type="entry name" value="DIOX_N"/>
    <property type="match status" value="1"/>
</dbReference>
<dbReference type="OrthoDB" id="288590at2759"/>
<comment type="similarity">
    <text evidence="1 5">Belongs to the iron/ascorbate-dependent oxidoreductase family.</text>
</comment>
<keyword evidence="8" id="KW-1185">Reference proteome</keyword>
<evidence type="ECO:0000259" key="6">
    <source>
        <dbReference type="PROSITE" id="PS51471"/>
    </source>
</evidence>
<dbReference type="PANTHER" id="PTHR10209:SF172">
    <property type="entry name" value="FE2OG DIOXYGENASE DOMAIN-CONTAINING PROTEIN"/>
    <property type="match status" value="1"/>
</dbReference>
<dbReference type="InterPro" id="IPR005123">
    <property type="entry name" value="Oxoglu/Fe-dep_dioxygenase_dom"/>
</dbReference>
<dbReference type="InterPro" id="IPR026992">
    <property type="entry name" value="DIOX_N"/>
</dbReference>
<dbReference type="GO" id="GO:0016491">
    <property type="term" value="F:oxidoreductase activity"/>
    <property type="evidence" value="ECO:0007669"/>
    <property type="project" value="UniProtKB-KW"/>
</dbReference>
<gene>
    <name evidence="7" type="ORF">DM02DRAFT_708198</name>
</gene>
<dbReference type="STRING" id="97972.A0A2V1CYX7"/>
<sequence length="335" mass="37933">MYSNIPTIDFSRFLDGSIEDRQQTVSEVDNALKTIGFLHLDNHGIEQEKVDTFFEWSKRFFNLSEHEKETLCPTPQSFGQRYFGVGKESIRGQTCMKESFDFRNPKNNSFGSWPDEKQLPGFCDFAADFYQACTELIDKLLECLSISLNLRPEESLGQHHTGSMFVSSLIHYPAVPAQLIRSGKVVRNPAHSDFGTLTLLFQRNVGGLEIADMSSTDKSSSTGVEKSGKFIYVGPKPGSILVNVGYLLMRWTNGRWKNTVHRVSEPPHPVSNKVAQETGDQEIIPERYSIAFFSFPDEVTIVEPFTSCCNDQTPKRWGPINAGQYLLKKRADLYF</sequence>
<dbReference type="Gene3D" id="2.60.120.330">
    <property type="entry name" value="B-lactam Antibiotic, Isopenicillin N Synthase, Chain"/>
    <property type="match status" value="1"/>
</dbReference>